<evidence type="ECO:0000313" key="1">
    <source>
        <dbReference type="EMBL" id="GMN28215.1"/>
    </source>
</evidence>
<keyword evidence="2" id="KW-1185">Reference proteome</keyword>
<protein>
    <submittedName>
        <fullName evidence="1">Uncharacterized protein</fullName>
    </submittedName>
</protein>
<gene>
    <name evidence="1" type="ORF">TIFTF001_044213</name>
</gene>
<sequence length="82" mass="8741">MVENAQVANDVVVIEEPKTAVDLQVGGPTWMPPAVGLGNDVVCWSRQLGRPARVPPVVGLRGVRELSHLGRSAGMYPVAQLQ</sequence>
<dbReference type="Proteomes" id="UP001187192">
    <property type="component" value="Unassembled WGS sequence"/>
</dbReference>
<comment type="caution">
    <text evidence="1">The sequence shown here is derived from an EMBL/GenBank/DDBJ whole genome shotgun (WGS) entry which is preliminary data.</text>
</comment>
<proteinExistence type="predicted"/>
<dbReference type="AlphaFoldDB" id="A0AA87ZB56"/>
<accession>A0AA87ZB56</accession>
<reference evidence="1" key="1">
    <citation type="submission" date="2023-07" db="EMBL/GenBank/DDBJ databases">
        <title>draft genome sequence of fig (Ficus carica).</title>
        <authorList>
            <person name="Takahashi T."/>
            <person name="Nishimura K."/>
        </authorList>
    </citation>
    <scope>NUCLEOTIDE SEQUENCE</scope>
</reference>
<organism evidence="1 2">
    <name type="scientific">Ficus carica</name>
    <name type="common">Common fig</name>
    <dbReference type="NCBI Taxonomy" id="3494"/>
    <lineage>
        <taxon>Eukaryota</taxon>
        <taxon>Viridiplantae</taxon>
        <taxon>Streptophyta</taxon>
        <taxon>Embryophyta</taxon>
        <taxon>Tracheophyta</taxon>
        <taxon>Spermatophyta</taxon>
        <taxon>Magnoliopsida</taxon>
        <taxon>eudicotyledons</taxon>
        <taxon>Gunneridae</taxon>
        <taxon>Pentapetalae</taxon>
        <taxon>rosids</taxon>
        <taxon>fabids</taxon>
        <taxon>Rosales</taxon>
        <taxon>Moraceae</taxon>
        <taxon>Ficeae</taxon>
        <taxon>Ficus</taxon>
    </lineage>
</organism>
<dbReference type="EMBL" id="BTGU01003191">
    <property type="protein sequence ID" value="GMN28215.1"/>
    <property type="molecule type" value="Genomic_DNA"/>
</dbReference>
<evidence type="ECO:0000313" key="2">
    <source>
        <dbReference type="Proteomes" id="UP001187192"/>
    </source>
</evidence>
<name>A0AA87ZB56_FICCA</name>